<sequence>MRGQGSEQRGREVDGRPADATGDTTRAAEAGEGAGPDSKKLELHIQEAERQGGGMRLDSRAESSGERHTAGQPGHISGGTLRHKVLLRSRCRCSPEQDERE</sequence>
<feature type="compositionally biased region" description="Basic and acidic residues" evidence="1">
    <location>
        <begin position="57"/>
        <end position="69"/>
    </location>
</feature>
<comment type="caution">
    <text evidence="2">The sequence shown here is derived from an EMBL/GenBank/DDBJ whole genome shotgun (WGS) entry which is preliminary data.</text>
</comment>
<dbReference type="AlphaFoldDB" id="A0AAV7RGL6"/>
<proteinExistence type="predicted"/>
<feature type="compositionally biased region" description="Low complexity" evidence="1">
    <location>
        <begin position="18"/>
        <end position="31"/>
    </location>
</feature>
<evidence type="ECO:0000313" key="2">
    <source>
        <dbReference type="EMBL" id="KAJ1150364.1"/>
    </source>
</evidence>
<evidence type="ECO:0000313" key="3">
    <source>
        <dbReference type="Proteomes" id="UP001066276"/>
    </source>
</evidence>
<dbReference type="EMBL" id="JANPWB010000009">
    <property type="protein sequence ID" value="KAJ1150364.1"/>
    <property type="molecule type" value="Genomic_DNA"/>
</dbReference>
<gene>
    <name evidence="2" type="ORF">NDU88_003158</name>
</gene>
<evidence type="ECO:0000256" key="1">
    <source>
        <dbReference type="SAM" id="MobiDB-lite"/>
    </source>
</evidence>
<feature type="compositionally biased region" description="Basic and acidic residues" evidence="1">
    <location>
        <begin position="37"/>
        <end position="50"/>
    </location>
</feature>
<name>A0AAV7RGL6_PLEWA</name>
<dbReference type="Proteomes" id="UP001066276">
    <property type="component" value="Chromosome 5"/>
</dbReference>
<protein>
    <submittedName>
        <fullName evidence="2">Uncharacterized protein</fullName>
    </submittedName>
</protein>
<keyword evidence="3" id="KW-1185">Reference proteome</keyword>
<reference evidence="2" key="1">
    <citation type="journal article" date="2022" name="bioRxiv">
        <title>Sequencing and chromosome-scale assembly of the giantPleurodeles waltlgenome.</title>
        <authorList>
            <person name="Brown T."/>
            <person name="Elewa A."/>
            <person name="Iarovenko S."/>
            <person name="Subramanian E."/>
            <person name="Araus A.J."/>
            <person name="Petzold A."/>
            <person name="Susuki M."/>
            <person name="Suzuki K.-i.T."/>
            <person name="Hayashi T."/>
            <person name="Toyoda A."/>
            <person name="Oliveira C."/>
            <person name="Osipova E."/>
            <person name="Leigh N.D."/>
            <person name="Simon A."/>
            <person name="Yun M.H."/>
        </authorList>
    </citation>
    <scope>NUCLEOTIDE SEQUENCE</scope>
    <source>
        <strain evidence="2">20211129_DDA</strain>
        <tissue evidence="2">Liver</tissue>
    </source>
</reference>
<feature type="compositionally biased region" description="Basic and acidic residues" evidence="1">
    <location>
        <begin position="8"/>
        <end position="17"/>
    </location>
</feature>
<feature type="region of interest" description="Disordered" evidence="1">
    <location>
        <begin position="1"/>
        <end position="83"/>
    </location>
</feature>
<organism evidence="2 3">
    <name type="scientific">Pleurodeles waltl</name>
    <name type="common">Iberian ribbed newt</name>
    <dbReference type="NCBI Taxonomy" id="8319"/>
    <lineage>
        <taxon>Eukaryota</taxon>
        <taxon>Metazoa</taxon>
        <taxon>Chordata</taxon>
        <taxon>Craniata</taxon>
        <taxon>Vertebrata</taxon>
        <taxon>Euteleostomi</taxon>
        <taxon>Amphibia</taxon>
        <taxon>Batrachia</taxon>
        <taxon>Caudata</taxon>
        <taxon>Salamandroidea</taxon>
        <taxon>Salamandridae</taxon>
        <taxon>Pleurodelinae</taxon>
        <taxon>Pleurodeles</taxon>
    </lineage>
</organism>
<accession>A0AAV7RGL6</accession>